<dbReference type="Gene3D" id="3.40.50.1110">
    <property type="entry name" value="SGNH hydrolase"/>
    <property type="match status" value="1"/>
</dbReference>
<evidence type="ECO:0000256" key="1">
    <source>
        <dbReference type="ARBA" id="ARBA00022801"/>
    </source>
</evidence>
<organism evidence="3 4">
    <name type="scientific">Jutongia hominis</name>
    <dbReference type="NCBI Taxonomy" id="2763664"/>
    <lineage>
        <taxon>Bacteria</taxon>
        <taxon>Bacillati</taxon>
        <taxon>Bacillota</taxon>
        <taxon>Clostridia</taxon>
        <taxon>Lachnospirales</taxon>
        <taxon>Lachnospiraceae</taxon>
        <taxon>Jutongia</taxon>
    </lineage>
</organism>
<dbReference type="PANTHER" id="PTHR22901">
    <property type="entry name" value="SIALATE O-ACETYLESTERASE"/>
    <property type="match status" value="1"/>
</dbReference>
<reference evidence="3 4" key="1">
    <citation type="submission" date="2020-08" db="EMBL/GenBank/DDBJ databases">
        <title>Genome public.</title>
        <authorList>
            <person name="Liu C."/>
            <person name="Sun Q."/>
        </authorList>
    </citation>
    <scope>NUCLEOTIDE SEQUENCE [LARGE SCALE GENOMIC DNA]</scope>
    <source>
        <strain evidence="3 4">BX3</strain>
    </source>
</reference>
<dbReference type="InterPro" id="IPR005181">
    <property type="entry name" value="SASA"/>
</dbReference>
<comment type="caution">
    <text evidence="3">The sequence shown here is derived from an EMBL/GenBank/DDBJ whole genome shotgun (WGS) entry which is preliminary data.</text>
</comment>
<evidence type="ECO:0000313" key="3">
    <source>
        <dbReference type="EMBL" id="MBC8558093.1"/>
    </source>
</evidence>
<evidence type="ECO:0000313" key="4">
    <source>
        <dbReference type="Proteomes" id="UP000637513"/>
    </source>
</evidence>
<name>A0ABR7MWA6_9FIRM</name>
<protein>
    <submittedName>
        <fullName evidence="3">Sialate O-acetylesterase</fullName>
    </submittedName>
</protein>
<keyword evidence="4" id="KW-1185">Reference proteome</keyword>
<dbReference type="SUPFAM" id="SSF52266">
    <property type="entry name" value="SGNH hydrolase"/>
    <property type="match status" value="1"/>
</dbReference>
<dbReference type="InterPro" id="IPR036514">
    <property type="entry name" value="SGNH_hydro_sf"/>
</dbReference>
<dbReference type="Pfam" id="PF03629">
    <property type="entry name" value="SASA"/>
    <property type="match status" value="1"/>
</dbReference>
<dbReference type="EMBL" id="JACRSW010000035">
    <property type="protein sequence ID" value="MBC8558093.1"/>
    <property type="molecule type" value="Genomic_DNA"/>
</dbReference>
<dbReference type="InterPro" id="IPR039329">
    <property type="entry name" value="SIAE"/>
</dbReference>
<proteinExistence type="predicted"/>
<keyword evidence="1" id="KW-0378">Hydrolase</keyword>
<evidence type="ECO:0000259" key="2">
    <source>
        <dbReference type="Pfam" id="PF03629"/>
    </source>
</evidence>
<sequence>MKMLKLANVFSNHMVLQRDKNIAVWGECDQTKVTGECNGKKVTTSVEDGRFMLYFPPMEAGGPYDMKITCDGAEVAYHDIMIGEVWFAGGQSNMELELQNSFEGAKAVEAVVDENVRYYYAPKKPFEGEELDKELAKTSWELPTKENAGRWSAVAYYYARELSRKLGVCVGIIGCNWGGTSASCWMSREMLLESDKTRSYVDEYDAIVKDQDYDAYVKEREEYIIYQTEFEKNVSHYYETCEHPTWDEAISLFGENKYPGPMGPLSEFRPSGLYQTMVSRLIPYTIAGFIYYQGEEDDHKPTTYYELLSALIKQWRKDWNDETLPFLVVQLPVFQNEGEPDFKNWPLIREAQMRVYQTIKNTGIAVILENGEYGNIHPTRKELVGKRLAKQALYHVYQLIGEEEAFGPVYQSSYVQDQTMVLQFAHCKDGFDVRGELKGFELAGPDKNYQKADAVIEGSQILVKADTVKEPKYVRYAWTNYQEITLFGKNGIPVAPFRTSRLDGSCVTGSRLSNEGVM</sequence>
<accession>A0ABR7MWA6</accession>
<dbReference type="PANTHER" id="PTHR22901:SF0">
    <property type="entry name" value="SIALATE O-ACETYLESTERASE"/>
    <property type="match status" value="1"/>
</dbReference>
<dbReference type="Proteomes" id="UP000637513">
    <property type="component" value="Unassembled WGS sequence"/>
</dbReference>
<gene>
    <name evidence="3" type="ORF">H8700_10295</name>
</gene>
<feature type="domain" description="Sialate O-acetylesterase" evidence="2">
    <location>
        <begin position="271"/>
        <end position="392"/>
    </location>
</feature>